<name>X1A0S3_9ZZZZ</name>
<keyword evidence="1" id="KW-0812">Transmembrane</keyword>
<feature type="transmembrane region" description="Helical" evidence="1">
    <location>
        <begin position="76"/>
        <end position="103"/>
    </location>
</feature>
<comment type="caution">
    <text evidence="2">The sequence shown here is derived from an EMBL/GenBank/DDBJ whole genome shotgun (WGS) entry which is preliminary data.</text>
</comment>
<sequence>MKNIDTLFGLLLLANPGVTAVVLPFIIGFWVLFYGIMLFVDSFGIKKAGLKGWWIQLITGILTVIIGYTITFNPVAGILTITMFMGIAILLFGIYNVVLAFGLKKFHEPVGNQ</sequence>
<organism evidence="2">
    <name type="scientific">marine sediment metagenome</name>
    <dbReference type="NCBI Taxonomy" id="412755"/>
    <lineage>
        <taxon>unclassified sequences</taxon>
        <taxon>metagenomes</taxon>
        <taxon>ecological metagenomes</taxon>
    </lineage>
</organism>
<feature type="transmembrane region" description="Helical" evidence="1">
    <location>
        <begin position="20"/>
        <end position="40"/>
    </location>
</feature>
<evidence type="ECO:0008006" key="3">
    <source>
        <dbReference type="Google" id="ProtNLM"/>
    </source>
</evidence>
<feature type="transmembrane region" description="Helical" evidence="1">
    <location>
        <begin position="52"/>
        <end position="70"/>
    </location>
</feature>
<dbReference type="InterPro" id="IPR052712">
    <property type="entry name" value="Acid_resist_chaperone_HdeD"/>
</dbReference>
<keyword evidence="1" id="KW-1133">Transmembrane helix</keyword>
<dbReference type="InterPro" id="IPR005325">
    <property type="entry name" value="DUF308_memb"/>
</dbReference>
<evidence type="ECO:0000256" key="1">
    <source>
        <dbReference type="SAM" id="Phobius"/>
    </source>
</evidence>
<protein>
    <recommendedName>
        <fullName evidence="3">DUF308 domain-containing protein</fullName>
    </recommendedName>
</protein>
<dbReference type="GO" id="GO:0005886">
    <property type="term" value="C:plasma membrane"/>
    <property type="evidence" value="ECO:0007669"/>
    <property type="project" value="TreeGrafter"/>
</dbReference>
<proteinExistence type="predicted"/>
<accession>X1A0S3</accession>
<dbReference type="Pfam" id="PF03729">
    <property type="entry name" value="DUF308"/>
    <property type="match status" value="1"/>
</dbReference>
<dbReference type="AlphaFoldDB" id="X1A0S3"/>
<dbReference type="EMBL" id="BART01018543">
    <property type="protein sequence ID" value="GAG75695.1"/>
    <property type="molecule type" value="Genomic_DNA"/>
</dbReference>
<dbReference type="PANTHER" id="PTHR34989:SF1">
    <property type="entry name" value="PROTEIN HDED"/>
    <property type="match status" value="1"/>
</dbReference>
<evidence type="ECO:0000313" key="2">
    <source>
        <dbReference type="EMBL" id="GAG75695.1"/>
    </source>
</evidence>
<reference evidence="2" key="1">
    <citation type="journal article" date="2014" name="Front. Microbiol.">
        <title>High frequency of phylogenetically diverse reductive dehalogenase-homologous genes in deep subseafloor sedimentary metagenomes.</title>
        <authorList>
            <person name="Kawai M."/>
            <person name="Futagami T."/>
            <person name="Toyoda A."/>
            <person name="Takaki Y."/>
            <person name="Nishi S."/>
            <person name="Hori S."/>
            <person name="Arai W."/>
            <person name="Tsubouchi T."/>
            <person name="Morono Y."/>
            <person name="Uchiyama I."/>
            <person name="Ito T."/>
            <person name="Fujiyama A."/>
            <person name="Inagaki F."/>
            <person name="Takami H."/>
        </authorList>
    </citation>
    <scope>NUCLEOTIDE SEQUENCE</scope>
    <source>
        <strain evidence="2">Expedition CK06-06</strain>
    </source>
</reference>
<keyword evidence="1" id="KW-0472">Membrane</keyword>
<gene>
    <name evidence="2" type="ORF">S01H4_34976</name>
</gene>
<dbReference type="PANTHER" id="PTHR34989">
    <property type="entry name" value="PROTEIN HDED"/>
    <property type="match status" value="1"/>
</dbReference>